<feature type="domain" description="BON" evidence="1">
    <location>
        <begin position="46"/>
        <end position="115"/>
    </location>
</feature>
<keyword evidence="3" id="KW-1185">Reference proteome</keyword>
<dbReference type="Pfam" id="PF04972">
    <property type="entry name" value="BON"/>
    <property type="match status" value="2"/>
</dbReference>
<comment type="caution">
    <text evidence="2">The sequence shown here is derived from an EMBL/GenBank/DDBJ whole genome shotgun (WGS) entry which is preliminary data.</text>
</comment>
<accession>A0ABU3SVL8</accession>
<dbReference type="Proteomes" id="UP001247805">
    <property type="component" value="Unassembled WGS sequence"/>
</dbReference>
<dbReference type="PROSITE" id="PS50914">
    <property type="entry name" value="BON"/>
    <property type="match status" value="2"/>
</dbReference>
<dbReference type="PANTHER" id="PTHR34606:SF4">
    <property type="entry name" value="OUTER MEMBRANE LIPOPROTEIN DOLP"/>
    <property type="match status" value="1"/>
</dbReference>
<proteinExistence type="predicted"/>
<dbReference type="PANTHER" id="PTHR34606">
    <property type="entry name" value="BON DOMAIN-CONTAINING PROTEIN"/>
    <property type="match status" value="1"/>
</dbReference>
<reference evidence="2 3" key="1">
    <citation type="submission" date="2023-10" db="EMBL/GenBank/DDBJ databases">
        <title>Glaciecola aquimarina strain GGW-M5 nov., isolated from a coastal seawater.</title>
        <authorList>
            <person name="Bayburt H."/>
            <person name="Kim J.M."/>
            <person name="Choi B.J."/>
            <person name="Jeon C.O."/>
        </authorList>
    </citation>
    <scope>NUCLEOTIDE SEQUENCE [LARGE SCALE GENOMIC DNA]</scope>
    <source>
        <strain evidence="2 3">KCTC 32108</strain>
    </source>
</reference>
<protein>
    <submittedName>
        <fullName evidence="2">BON domain-containing protein</fullName>
    </submittedName>
</protein>
<feature type="domain" description="BON" evidence="1">
    <location>
        <begin position="124"/>
        <end position="190"/>
    </location>
</feature>
<evidence type="ECO:0000313" key="2">
    <source>
        <dbReference type="EMBL" id="MDU0354054.1"/>
    </source>
</evidence>
<gene>
    <name evidence="2" type="ORF">RS130_08995</name>
</gene>
<dbReference type="InterPro" id="IPR051686">
    <property type="entry name" value="Lipoprotein_DolP"/>
</dbReference>
<name>A0ABU3SVL8_9ALTE</name>
<dbReference type="RefSeq" id="WP_316025680.1">
    <property type="nucleotide sequence ID" value="NZ_JAWDIO010000002.1"/>
</dbReference>
<dbReference type="PROSITE" id="PS51257">
    <property type="entry name" value="PROKAR_LIPOPROTEIN"/>
    <property type="match status" value="1"/>
</dbReference>
<evidence type="ECO:0000313" key="3">
    <source>
        <dbReference type="Proteomes" id="UP001247805"/>
    </source>
</evidence>
<sequence>MLSRTYLAIALSSVLLLQGCAGLIIGAGVGAVAVAHDNRTIGTQIDDKTMSSRISTALDMDKEIYNRTNISVQLFNGTLLLVGQAPTQELIVRAGKLASSVGNIKKIHNQIRLAVPITPSVTANDIWLSSKIKTTLIADKRIDGLNIEVEVENSEVFLMGLITEQEADIVVDVARNIDGVKQVVKVFEYR</sequence>
<dbReference type="InterPro" id="IPR007055">
    <property type="entry name" value="BON_dom"/>
</dbReference>
<dbReference type="EMBL" id="JAWDIO010000002">
    <property type="protein sequence ID" value="MDU0354054.1"/>
    <property type="molecule type" value="Genomic_DNA"/>
</dbReference>
<evidence type="ECO:0000259" key="1">
    <source>
        <dbReference type="PROSITE" id="PS50914"/>
    </source>
</evidence>
<organism evidence="2 3">
    <name type="scientific">Paraglaciecola aquimarina</name>
    <dbReference type="NCBI Taxonomy" id="1235557"/>
    <lineage>
        <taxon>Bacteria</taxon>
        <taxon>Pseudomonadati</taxon>
        <taxon>Pseudomonadota</taxon>
        <taxon>Gammaproteobacteria</taxon>
        <taxon>Alteromonadales</taxon>
        <taxon>Alteromonadaceae</taxon>
        <taxon>Paraglaciecola</taxon>
    </lineage>
</organism>